<dbReference type="Proteomes" id="UP000005239">
    <property type="component" value="Unassembled WGS sequence"/>
</dbReference>
<name>A0A2A6B2K3_PRIPA</name>
<organism evidence="1 2">
    <name type="scientific">Pristionchus pacificus</name>
    <name type="common">Parasitic nematode worm</name>
    <dbReference type="NCBI Taxonomy" id="54126"/>
    <lineage>
        <taxon>Eukaryota</taxon>
        <taxon>Metazoa</taxon>
        <taxon>Ecdysozoa</taxon>
        <taxon>Nematoda</taxon>
        <taxon>Chromadorea</taxon>
        <taxon>Rhabditida</taxon>
        <taxon>Rhabditina</taxon>
        <taxon>Diplogasteromorpha</taxon>
        <taxon>Diplogasteroidea</taxon>
        <taxon>Neodiplogasteridae</taxon>
        <taxon>Pristionchus</taxon>
    </lineage>
</organism>
<reference evidence="2" key="1">
    <citation type="journal article" date="2008" name="Nat. Genet.">
        <title>The Pristionchus pacificus genome provides a unique perspective on nematode lifestyle and parasitism.</title>
        <authorList>
            <person name="Dieterich C."/>
            <person name="Clifton S.W."/>
            <person name="Schuster L.N."/>
            <person name="Chinwalla A."/>
            <person name="Delehaunty K."/>
            <person name="Dinkelacker I."/>
            <person name="Fulton L."/>
            <person name="Fulton R."/>
            <person name="Godfrey J."/>
            <person name="Minx P."/>
            <person name="Mitreva M."/>
            <person name="Roeseler W."/>
            <person name="Tian H."/>
            <person name="Witte H."/>
            <person name="Yang S.P."/>
            <person name="Wilson R.K."/>
            <person name="Sommer R.J."/>
        </authorList>
    </citation>
    <scope>NUCLEOTIDE SEQUENCE [LARGE SCALE GENOMIC DNA]</scope>
    <source>
        <strain evidence="2">PS312</strain>
    </source>
</reference>
<dbReference type="AlphaFoldDB" id="A0A2A6B2K3"/>
<proteinExistence type="predicted"/>
<evidence type="ECO:0000313" key="1">
    <source>
        <dbReference type="EnsemblMetazoa" id="PPA39835.1"/>
    </source>
</evidence>
<gene>
    <name evidence="1" type="primary">WBGene00278204</name>
</gene>
<accession>A0A8R1UVA1</accession>
<reference evidence="1" key="2">
    <citation type="submission" date="2022-06" db="UniProtKB">
        <authorList>
            <consortium name="EnsemblMetazoa"/>
        </authorList>
    </citation>
    <scope>IDENTIFICATION</scope>
    <source>
        <strain evidence="1">PS312</strain>
    </source>
</reference>
<accession>A0A2A6B2K3</accession>
<protein>
    <submittedName>
        <fullName evidence="1">Uncharacterized protein</fullName>
    </submittedName>
</protein>
<evidence type="ECO:0000313" key="2">
    <source>
        <dbReference type="Proteomes" id="UP000005239"/>
    </source>
</evidence>
<keyword evidence="2" id="KW-1185">Reference proteome</keyword>
<dbReference type="EnsemblMetazoa" id="PPA39835.1">
    <property type="protein sequence ID" value="PPA39835.1"/>
    <property type="gene ID" value="WBGene00278204"/>
</dbReference>
<sequence>MGESEQGLVRCLVEYLPFSLGYPHFTLIFSLRSLRFGFRTVFARHIIDTAAVIMEQGKNYRCKLCPALLFESGAALHFQRVHDRQYGRVVLWKCTECGLEATMAEQQNNHDDAVKEKKITCFRRARLNEQFFQKIGPISCSRRNPSSSLDRPLPDSLPKFFEALQIVKQNSLANRPIDEEASEDCLMVPVEDEGRPRSAPPPILHFKQEIVATVPNPRFNYRNLQRGEDEQVSCASNDGHIVDQGSISRIDRERKVNQGCYQN</sequence>